<reference evidence="1 2" key="1">
    <citation type="journal article" date="2019" name="Sci. Rep.">
        <title>Orb-weaving spider Araneus ventricosus genome elucidates the spidroin gene catalogue.</title>
        <authorList>
            <person name="Kono N."/>
            <person name="Nakamura H."/>
            <person name="Ohtoshi R."/>
            <person name="Moran D.A.P."/>
            <person name="Shinohara A."/>
            <person name="Yoshida Y."/>
            <person name="Fujiwara M."/>
            <person name="Mori M."/>
            <person name="Tomita M."/>
            <person name="Arakawa K."/>
        </authorList>
    </citation>
    <scope>NUCLEOTIDE SEQUENCE [LARGE SCALE GENOMIC DNA]</scope>
</reference>
<evidence type="ECO:0000313" key="2">
    <source>
        <dbReference type="Proteomes" id="UP000499080"/>
    </source>
</evidence>
<dbReference type="AlphaFoldDB" id="A0A4Y2C4K2"/>
<sequence length="104" mass="11984">MSVVGIRDTDRYYIRMLLHKSGAVGFDNLNTICGILCETAPSYALAEYASQDLRFEPQKTQIPGHKFTTYILLMFSDEKLLEQSKANKNKENLTLNKQLYLKLY</sequence>
<dbReference type="EMBL" id="BGPR01000148">
    <property type="protein sequence ID" value="GBL99322.1"/>
    <property type="molecule type" value="Genomic_DNA"/>
</dbReference>
<comment type="caution">
    <text evidence="1">The sequence shown here is derived from an EMBL/GenBank/DDBJ whole genome shotgun (WGS) entry which is preliminary data.</text>
</comment>
<proteinExistence type="predicted"/>
<evidence type="ECO:0000313" key="1">
    <source>
        <dbReference type="EMBL" id="GBL99322.1"/>
    </source>
</evidence>
<protein>
    <submittedName>
        <fullName evidence="1">Uncharacterized protein</fullName>
    </submittedName>
</protein>
<name>A0A4Y2C4K2_ARAVE</name>
<accession>A0A4Y2C4K2</accession>
<dbReference type="Proteomes" id="UP000499080">
    <property type="component" value="Unassembled WGS sequence"/>
</dbReference>
<gene>
    <name evidence="1" type="ORF">AVEN_206747_1</name>
</gene>
<organism evidence="1 2">
    <name type="scientific">Araneus ventricosus</name>
    <name type="common">Orbweaver spider</name>
    <name type="synonym">Epeira ventricosa</name>
    <dbReference type="NCBI Taxonomy" id="182803"/>
    <lineage>
        <taxon>Eukaryota</taxon>
        <taxon>Metazoa</taxon>
        <taxon>Ecdysozoa</taxon>
        <taxon>Arthropoda</taxon>
        <taxon>Chelicerata</taxon>
        <taxon>Arachnida</taxon>
        <taxon>Araneae</taxon>
        <taxon>Araneomorphae</taxon>
        <taxon>Entelegynae</taxon>
        <taxon>Araneoidea</taxon>
        <taxon>Araneidae</taxon>
        <taxon>Araneus</taxon>
    </lineage>
</organism>
<keyword evidence="2" id="KW-1185">Reference proteome</keyword>